<dbReference type="EMBL" id="QJKJ01004322">
    <property type="protein sequence ID" value="RDX94618.1"/>
    <property type="molecule type" value="Genomic_DNA"/>
</dbReference>
<organism evidence="1 2">
    <name type="scientific">Mucuna pruriens</name>
    <name type="common">Velvet bean</name>
    <name type="synonym">Dolichos pruriens</name>
    <dbReference type="NCBI Taxonomy" id="157652"/>
    <lineage>
        <taxon>Eukaryota</taxon>
        <taxon>Viridiplantae</taxon>
        <taxon>Streptophyta</taxon>
        <taxon>Embryophyta</taxon>
        <taxon>Tracheophyta</taxon>
        <taxon>Spermatophyta</taxon>
        <taxon>Magnoliopsida</taxon>
        <taxon>eudicotyledons</taxon>
        <taxon>Gunneridae</taxon>
        <taxon>Pentapetalae</taxon>
        <taxon>rosids</taxon>
        <taxon>fabids</taxon>
        <taxon>Fabales</taxon>
        <taxon>Fabaceae</taxon>
        <taxon>Papilionoideae</taxon>
        <taxon>50 kb inversion clade</taxon>
        <taxon>NPAAA clade</taxon>
        <taxon>indigoferoid/millettioid clade</taxon>
        <taxon>Phaseoleae</taxon>
        <taxon>Mucuna</taxon>
    </lineage>
</organism>
<keyword evidence="2" id="KW-1185">Reference proteome</keyword>
<evidence type="ECO:0000313" key="1">
    <source>
        <dbReference type="EMBL" id="RDX94618.1"/>
    </source>
</evidence>
<dbReference type="AlphaFoldDB" id="A0A371GVQ1"/>
<proteinExistence type="predicted"/>
<dbReference type="Proteomes" id="UP000257109">
    <property type="component" value="Unassembled WGS sequence"/>
</dbReference>
<sequence>MADAEQMEASLGKEKLREKTVSCLAVVAQISEDFSSSDAVAAFSVFQCKCSLSIREKDDLTISYFILFCVVHGL</sequence>
<name>A0A371GVQ1_MUCPR</name>
<evidence type="ECO:0000313" key="2">
    <source>
        <dbReference type="Proteomes" id="UP000257109"/>
    </source>
</evidence>
<accession>A0A371GVQ1</accession>
<feature type="non-terminal residue" evidence="1">
    <location>
        <position position="1"/>
    </location>
</feature>
<protein>
    <submittedName>
        <fullName evidence="1">Uncharacterized protein</fullName>
    </submittedName>
</protein>
<comment type="caution">
    <text evidence="1">The sequence shown here is derived from an EMBL/GenBank/DDBJ whole genome shotgun (WGS) entry which is preliminary data.</text>
</comment>
<reference evidence="1" key="1">
    <citation type="submission" date="2018-05" db="EMBL/GenBank/DDBJ databases">
        <title>Draft genome of Mucuna pruriens seed.</title>
        <authorList>
            <person name="Nnadi N.E."/>
            <person name="Vos R."/>
            <person name="Hasami M.H."/>
            <person name="Devisetty U.K."/>
            <person name="Aguiy J.C."/>
        </authorList>
    </citation>
    <scope>NUCLEOTIDE SEQUENCE [LARGE SCALE GENOMIC DNA]</scope>
    <source>
        <strain evidence="1">JCA_2017</strain>
    </source>
</reference>
<gene>
    <name evidence="1" type="ORF">CR513_22977</name>
</gene>